<feature type="compositionally biased region" description="Low complexity" evidence="1">
    <location>
        <begin position="328"/>
        <end position="346"/>
    </location>
</feature>
<feature type="compositionally biased region" description="Polar residues" evidence="1">
    <location>
        <begin position="354"/>
        <end position="371"/>
    </location>
</feature>
<sequence>MTSFPLFIPDKPPVHPQSFGGHLNERMPFNTSPFPSTDPSPSPAIALFHQSYGDPFAYGNAGSSIPPSQFMNPPLHQRVPSTNLQSDPFSATPPDVLAMNPSSPPFIDNLRNPARQLEVNRVSNTNLAQVMQNQQPTPFKPTKTDISPNQRPNRETSPDSSDSRRSRSQERRPTRKKNSPTRTPSNDPPLRRGEGNSTEPLSTEQVKHLINLASQPNLTGIKMEITNRDLVLTLPSSADSTLETTARHQGSSNTDSQQPTIPTFTPTNTLSIPKIPSFHPTGTTKQQLSAIASNIPSFKPTPTRSSHVGLQSPPSIAKLTPGRHLPDSPKLPTSSTSSLPSLDPSLAGKAVSHPPSTLKQTQTSFFPSSDVPSLNEAHARYASYVPTDTPPLKPRHNIPTLQEAMHRQPGEQEKKKHDDEEEEEEERKRALEMEHLIRINEERQRREQEEFLEEAKRHQQEEEKRKERERIRREQQKKIEEAKRILEEEMKAIEEVKQRIEANFRKAEEEQQRKLESQQKEIEEAKRKLEEERKFAEEERRKESQRMEEARKEEERRRKEEQQRFEEEKRSVLESLQLRREEMKREEERRLIAEAEEKRQYKL</sequence>
<accession>A0ABQ9Y980</accession>
<feature type="compositionally biased region" description="Basic and acidic residues" evidence="1">
    <location>
        <begin position="152"/>
        <end position="172"/>
    </location>
</feature>
<name>A0ABQ9Y980_9EUKA</name>
<evidence type="ECO:0000256" key="1">
    <source>
        <dbReference type="SAM" id="MobiDB-lite"/>
    </source>
</evidence>
<feature type="region of interest" description="Disordered" evidence="1">
    <location>
        <begin position="1"/>
        <end position="40"/>
    </location>
</feature>
<feature type="region of interest" description="Disordered" evidence="1">
    <location>
        <begin position="403"/>
        <end position="485"/>
    </location>
</feature>
<keyword evidence="3" id="KW-1185">Reference proteome</keyword>
<feature type="region of interest" description="Disordered" evidence="1">
    <location>
        <begin position="506"/>
        <end position="570"/>
    </location>
</feature>
<reference evidence="2 3" key="1">
    <citation type="journal article" date="2022" name="bioRxiv">
        <title>Genomics of Preaxostyla Flagellates Illuminates Evolutionary Transitions and the Path Towards Mitochondrial Loss.</title>
        <authorList>
            <person name="Novak L.V.F."/>
            <person name="Treitli S.C."/>
            <person name="Pyrih J."/>
            <person name="Halakuc P."/>
            <person name="Pipaliya S.V."/>
            <person name="Vacek V."/>
            <person name="Brzon O."/>
            <person name="Soukal P."/>
            <person name="Eme L."/>
            <person name="Dacks J.B."/>
            <person name="Karnkowska A."/>
            <person name="Elias M."/>
            <person name="Hampl V."/>
        </authorList>
    </citation>
    <scope>NUCLEOTIDE SEQUENCE [LARGE SCALE GENOMIC DNA]</scope>
    <source>
        <strain evidence="2">NAU3</strain>
        <tissue evidence="2">Gut</tissue>
    </source>
</reference>
<proteinExistence type="predicted"/>
<gene>
    <name evidence="2" type="ORF">BLNAU_4865</name>
</gene>
<evidence type="ECO:0000313" key="3">
    <source>
        <dbReference type="Proteomes" id="UP001281761"/>
    </source>
</evidence>
<feature type="compositionally biased region" description="Basic and acidic residues" evidence="1">
    <location>
        <begin position="426"/>
        <end position="485"/>
    </location>
</feature>
<feature type="region of interest" description="Disordered" evidence="1">
    <location>
        <begin position="295"/>
        <end position="371"/>
    </location>
</feature>
<protein>
    <submittedName>
        <fullName evidence="2">Uncharacterized protein</fullName>
    </submittedName>
</protein>
<feature type="compositionally biased region" description="Polar residues" evidence="1">
    <location>
        <begin position="79"/>
        <end position="89"/>
    </location>
</feature>
<dbReference type="Proteomes" id="UP001281761">
    <property type="component" value="Unassembled WGS sequence"/>
</dbReference>
<feature type="region of interest" description="Disordered" evidence="1">
    <location>
        <begin position="73"/>
        <end position="110"/>
    </location>
</feature>
<feature type="region of interest" description="Disordered" evidence="1">
    <location>
        <begin position="241"/>
        <end position="264"/>
    </location>
</feature>
<dbReference type="EMBL" id="JARBJD010000024">
    <property type="protein sequence ID" value="KAK2960312.1"/>
    <property type="molecule type" value="Genomic_DNA"/>
</dbReference>
<feature type="compositionally biased region" description="Polar residues" evidence="1">
    <location>
        <begin position="295"/>
        <end position="314"/>
    </location>
</feature>
<organism evidence="2 3">
    <name type="scientific">Blattamonas nauphoetae</name>
    <dbReference type="NCBI Taxonomy" id="2049346"/>
    <lineage>
        <taxon>Eukaryota</taxon>
        <taxon>Metamonada</taxon>
        <taxon>Preaxostyla</taxon>
        <taxon>Oxymonadida</taxon>
        <taxon>Blattamonas</taxon>
    </lineage>
</organism>
<evidence type="ECO:0000313" key="2">
    <source>
        <dbReference type="EMBL" id="KAK2960312.1"/>
    </source>
</evidence>
<comment type="caution">
    <text evidence="2">The sequence shown here is derived from an EMBL/GenBank/DDBJ whole genome shotgun (WGS) entry which is preliminary data.</text>
</comment>
<feature type="region of interest" description="Disordered" evidence="1">
    <location>
        <begin position="131"/>
        <end position="202"/>
    </location>
</feature>
<feature type="compositionally biased region" description="Basic and acidic residues" evidence="1">
    <location>
        <begin position="404"/>
        <end position="418"/>
    </location>
</feature>